<protein>
    <submittedName>
        <fullName evidence="11">Uncharacterized protein</fullName>
    </submittedName>
</protein>
<feature type="transmembrane region" description="Helical" evidence="10">
    <location>
        <begin position="57"/>
        <end position="79"/>
    </location>
</feature>
<keyword evidence="1" id="KW-1003">Cell membrane</keyword>
<feature type="transmembrane region" description="Helical" evidence="10">
    <location>
        <begin position="157"/>
        <end position="179"/>
    </location>
</feature>
<dbReference type="GO" id="GO:0005886">
    <property type="term" value="C:plasma membrane"/>
    <property type="evidence" value="ECO:0007669"/>
    <property type="project" value="InterPro"/>
</dbReference>
<dbReference type="GO" id="GO:0043772">
    <property type="term" value="F:acyl-phosphate glycerol-3-phosphate acyltransferase activity"/>
    <property type="evidence" value="ECO:0007669"/>
    <property type="project" value="InterPro"/>
</dbReference>
<dbReference type="AlphaFoldDB" id="X1DK81"/>
<dbReference type="GO" id="GO:0008654">
    <property type="term" value="P:phospholipid biosynthetic process"/>
    <property type="evidence" value="ECO:0007669"/>
    <property type="project" value="UniProtKB-KW"/>
</dbReference>
<keyword evidence="2" id="KW-0444">Lipid biosynthesis</keyword>
<sequence>MHISIVYILIFISSYLIGSVPFSWIVTKLKTGEDLREIGSGNVGGRNVYRATKSTPWAIFAGFLDVSRSLTAMAVPYIITWKYYFTSSELISSWFNDTLACFALALSGIGAILGHNWPIYLFSHGGKGITVVIASMAFANPILLGFWILLWPIIITIVGYSSITYIVVTFLVGVIALFLPSVMLMPWAKCNLGLAVLLFGITIIMLSRQGDNFRKIRSGEAKKMKIIKVFRGKSKLSDEALK</sequence>
<keyword evidence="6" id="KW-0443">Lipid metabolism</keyword>
<evidence type="ECO:0000256" key="2">
    <source>
        <dbReference type="ARBA" id="ARBA00022516"/>
    </source>
</evidence>
<keyword evidence="4 10" id="KW-0812">Transmembrane</keyword>
<evidence type="ECO:0000313" key="11">
    <source>
        <dbReference type="EMBL" id="GAH21306.1"/>
    </source>
</evidence>
<feature type="transmembrane region" description="Helical" evidence="10">
    <location>
        <begin position="99"/>
        <end position="117"/>
    </location>
</feature>
<dbReference type="PANTHER" id="PTHR30309">
    <property type="entry name" value="INNER MEMBRANE PROTEIN YGIH"/>
    <property type="match status" value="1"/>
</dbReference>
<evidence type="ECO:0000256" key="1">
    <source>
        <dbReference type="ARBA" id="ARBA00022475"/>
    </source>
</evidence>
<organism evidence="11">
    <name type="scientific">marine sediment metagenome</name>
    <dbReference type="NCBI Taxonomy" id="412755"/>
    <lineage>
        <taxon>unclassified sequences</taxon>
        <taxon>metagenomes</taxon>
        <taxon>ecological metagenomes</taxon>
    </lineage>
</organism>
<dbReference type="Pfam" id="PF02660">
    <property type="entry name" value="G3P_acyltransf"/>
    <property type="match status" value="1"/>
</dbReference>
<feature type="transmembrane region" description="Helical" evidence="10">
    <location>
        <begin position="129"/>
        <end position="150"/>
    </location>
</feature>
<dbReference type="PANTHER" id="PTHR30309:SF0">
    <property type="entry name" value="GLYCEROL-3-PHOSPHATE ACYLTRANSFERASE-RELATED"/>
    <property type="match status" value="1"/>
</dbReference>
<evidence type="ECO:0000256" key="9">
    <source>
        <dbReference type="ARBA" id="ARBA00023264"/>
    </source>
</evidence>
<dbReference type="EMBL" id="BARU01000491">
    <property type="protein sequence ID" value="GAH21306.1"/>
    <property type="molecule type" value="Genomic_DNA"/>
</dbReference>
<reference evidence="11" key="1">
    <citation type="journal article" date="2014" name="Front. Microbiol.">
        <title>High frequency of phylogenetically diverse reductive dehalogenase-homologous genes in deep subseafloor sedimentary metagenomes.</title>
        <authorList>
            <person name="Kawai M."/>
            <person name="Futagami T."/>
            <person name="Toyoda A."/>
            <person name="Takaki Y."/>
            <person name="Nishi S."/>
            <person name="Hori S."/>
            <person name="Arai W."/>
            <person name="Tsubouchi T."/>
            <person name="Morono Y."/>
            <person name="Uchiyama I."/>
            <person name="Ito T."/>
            <person name="Fujiyama A."/>
            <person name="Inagaki F."/>
            <person name="Takami H."/>
        </authorList>
    </citation>
    <scope>NUCLEOTIDE SEQUENCE</scope>
    <source>
        <strain evidence="11">Expedition CK06-06</strain>
    </source>
</reference>
<evidence type="ECO:0000256" key="4">
    <source>
        <dbReference type="ARBA" id="ARBA00022692"/>
    </source>
</evidence>
<evidence type="ECO:0000256" key="5">
    <source>
        <dbReference type="ARBA" id="ARBA00022989"/>
    </source>
</evidence>
<comment type="caution">
    <text evidence="11">The sequence shown here is derived from an EMBL/GenBank/DDBJ whole genome shotgun (WGS) entry which is preliminary data.</text>
</comment>
<keyword evidence="3" id="KW-0808">Transferase</keyword>
<dbReference type="HAMAP" id="MF_01043">
    <property type="entry name" value="PlsY"/>
    <property type="match status" value="1"/>
</dbReference>
<keyword evidence="5 10" id="KW-1133">Transmembrane helix</keyword>
<keyword evidence="8" id="KW-0594">Phospholipid biosynthesis</keyword>
<evidence type="ECO:0000256" key="7">
    <source>
        <dbReference type="ARBA" id="ARBA00023136"/>
    </source>
</evidence>
<feature type="transmembrane region" description="Helical" evidence="10">
    <location>
        <begin position="185"/>
        <end position="207"/>
    </location>
</feature>
<keyword evidence="9" id="KW-1208">Phospholipid metabolism</keyword>
<gene>
    <name evidence="11" type="ORF">S03H2_01629</name>
</gene>
<evidence type="ECO:0000256" key="8">
    <source>
        <dbReference type="ARBA" id="ARBA00023209"/>
    </source>
</evidence>
<evidence type="ECO:0000256" key="3">
    <source>
        <dbReference type="ARBA" id="ARBA00022679"/>
    </source>
</evidence>
<proteinExistence type="inferred from homology"/>
<dbReference type="SMART" id="SM01207">
    <property type="entry name" value="G3P_acyltransf"/>
    <property type="match status" value="1"/>
</dbReference>
<evidence type="ECO:0000256" key="6">
    <source>
        <dbReference type="ARBA" id="ARBA00023098"/>
    </source>
</evidence>
<evidence type="ECO:0000256" key="10">
    <source>
        <dbReference type="SAM" id="Phobius"/>
    </source>
</evidence>
<name>X1DK81_9ZZZZ</name>
<feature type="transmembrane region" description="Helical" evidence="10">
    <location>
        <begin position="5"/>
        <end position="26"/>
    </location>
</feature>
<dbReference type="InterPro" id="IPR003811">
    <property type="entry name" value="G3P_acylTferase_PlsY"/>
</dbReference>
<accession>X1DK81</accession>
<keyword evidence="7 10" id="KW-0472">Membrane</keyword>